<feature type="compositionally biased region" description="Acidic residues" evidence="5">
    <location>
        <begin position="317"/>
        <end position="376"/>
    </location>
</feature>
<feature type="domain" description="OmpA-like" evidence="7">
    <location>
        <begin position="464"/>
        <end position="582"/>
    </location>
</feature>
<dbReference type="SUPFAM" id="SSF103088">
    <property type="entry name" value="OmpA-like"/>
    <property type="match status" value="1"/>
</dbReference>
<evidence type="ECO:0000313" key="9">
    <source>
        <dbReference type="Proteomes" id="UP000321595"/>
    </source>
</evidence>
<dbReference type="PROSITE" id="PS51123">
    <property type="entry name" value="OMPA_2"/>
    <property type="match status" value="1"/>
</dbReference>
<feature type="region of interest" description="Disordered" evidence="5">
    <location>
        <begin position="313"/>
        <end position="376"/>
    </location>
</feature>
<reference evidence="8 9" key="1">
    <citation type="submission" date="2019-08" db="EMBL/GenBank/DDBJ databases">
        <authorList>
            <person name="Liang Q."/>
        </authorList>
    </citation>
    <scope>NUCLEOTIDE SEQUENCE [LARGE SCALE GENOMIC DNA]</scope>
    <source>
        <strain evidence="8 9">V1718</strain>
    </source>
</reference>
<evidence type="ECO:0000313" key="8">
    <source>
        <dbReference type="EMBL" id="QED26827.1"/>
    </source>
</evidence>
<dbReference type="EMBL" id="CP042467">
    <property type="protein sequence ID" value="QED26827.1"/>
    <property type="molecule type" value="Genomic_DNA"/>
</dbReference>
<dbReference type="Gene3D" id="4.10.1080.10">
    <property type="entry name" value="TSP type-3 repeat"/>
    <property type="match status" value="2"/>
</dbReference>
<feature type="chain" id="PRO_5022684899" evidence="6">
    <location>
        <begin position="24"/>
        <end position="587"/>
    </location>
</feature>
<name>A0A5B8XNV5_9DELT</name>
<evidence type="ECO:0000259" key="7">
    <source>
        <dbReference type="PROSITE" id="PS51123"/>
    </source>
</evidence>
<dbReference type="GO" id="GO:0005509">
    <property type="term" value="F:calcium ion binding"/>
    <property type="evidence" value="ECO:0007669"/>
    <property type="project" value="InterPro"/>
</dbReference>
<evidence type="ECO:0000256" key="5">
    <source>
        <dbReference type="SAM" id="MobiDB-lite"/>
    </source>
</evidence>
<dbReference type="PANTHER" id="PTHR30329:SF21">
    <property type="entry name" value="LIPOPROTEIN YIAD-RELATED"/>
    <property type="match status" value="1"/>
</dbReference>
<keyword evidence="2 4" id="KW-0472">Membrane</keyword>
<dbReference type="InterPro" id="IPR018247">
    <property type="entry name" value="EF_Hand_1_Ca_BS"/>
</dbReference>
<protein>
    <submittedName>
        <fullName evidence="8">OmpA family protein</fullName>
    </submittedName>
</protein>
<dbReference type="Pfam" id="PF00691">
    <property type="entry name" value="OmpA"/>
    <property type="match status" value="1"/>
</dbReference>
<dbReference type="PRINTS" id="PR01021">
    <property type="entry name" value="OMPADOMAIN"/>
</dbReference>
<keyword evidence="6" id="KW-0732">Signal</keyword>
<dbReference type="PROSITE" id="PS00018">
    <property type="entry name" value="EF_HAND_1"/>
    <property type="match status" value="1"/>
</dbReference>
<proteinExistence type="predicted"/>
<accession>A0A5B8XNV5</accession>
<evidence type="ECO:0000256" key="1">
    <source>
        <dbReference type="ARBA" id="ARBA00004442"/>
    </source>
</evidence>
<evidence type="ECO:0000256" key="3">
    <source>
        <dbReference type="ARBA" id="ARBA00023237"/>
    </source>
</evidence>
<dbReference type="Proteomes" id="UP000321595">
    <property type="component" value="Chromosome"/>
</dbReference>
<dbReference type="InterPro" id="IPR028974">
    <property type="entry name" value="TSP_type-3_rpt"/>
</dbReference>
<dbReference type="RefSeq" id="WP_146958512.1">
    <property type="nucleotide sequence ID" value="NZ_CP042467.1"/>
</dbReference>
<gene>
    <name evidence="8" type="ORF">FRD01_06140</name>
</gene>
<dbReference type="PANTHER" id="PTHR30329">
    <property type="entry name" value="STATOR ELEMENT OF FLAGELLAR MOTOR COMPLEX"/>
    <property type="match status" value="1"/>
</dbReference>
<sequence>MSVFHRAALVCVAGFLFSGSVWAEDRIPAEHFHPRDPASGTLATEHPFALDHLGVSSFVLVHWVEKPLVVNTEDGFRGEDSLEIALVDQALTLDAGLSFGLFDILTFSVGVPLMVSQTSDAVPEIGIGEDISEDVETAGFSEARAGIKATVLATDSFGIALETRVFLPAFVEFRQSALRVQPMLLAGYRGDSVKVSANVGWDFREQLETVTYEGGQQFLWALGAEWEALPGLSVIGNGFGGVDIERERGSALSTELQAGLSYMLVDGLKIQAAGGVGVTSGVGSPALRVLGGLAYAPPAQDADNDGVIRSLDRCPEGPEDFDGFEDEDGCPDPDNDQDGLLDADDLCPDLAEDKDGFEDEDGCPDLDNDQDGVLDEDDECPMVAGILELKGCPAKDTDQDGIEDHLDACVDQPEDFDGFEDEDGCPDLDNDKDGISDVEDECPLVPGVPEFKGCPDDGPSKIRLKGSRLEIGERVYFDTASDRIQPRSFPILRQMAAVLRTQPGLKKIRVSGHTDSRGDDAMNLDLSERRAQSVMKFLIEEGIDAGRLSARGFGESHPVDTNDTSKGRELNRRVEFHILEREEPEAP</sequence>
<dbReference type="InterPro" id="IPR006664">
    <property type="entry name" value="OMP_bac"/>
</dbReference>
<evidence type="ECO:0000256" key="6">
    <source>
        <dbReference type="SAM" id="SignalP"/>
    </source>
</evidence>
<dbReference type="InterPro" id="IPR050330">
    <property type="entry name" value="Bact_OuterMem_StrucFunc"/>
</dbReference>
<evidence type="ECO:0000256" key="4">
    <source>
        <dbReference type="PROSITE-ProRule" id="PRU00473"/>
    </source>
</evidence>
<dbReference type="GO" id="GO:0009279">
    <property type="term" value="C:cell outer membrane"/>
    <property type="evidence" value="ECO:0007669"/>
    <property type="project" value="UniProtKB-SubCell"/>
</dbReference>
<feature type="signal peptide" evidence="6">
    <location>
        <begin position="1"/>
        <end position="23"/>
    </location>
</feature>
<dbReference type="SUPFAM" id="SSF103647">
    <property type="entry name" value="TSP type-3 repeat"/>
    <property type="match status" value="2"/>
</dbReference>
<dbReference type="Gene3D" id="3.30.1330.60">
    <property type="entry name" value="OmpA-like domain"/>
    <property type="match status" value="1"/>
</dbReference>
<comment type="subcellular location">
    <subcellularLocation>
        <location evidence="1">Cell outer membrane</location>
    </subcellularLocation>
</comment>
<dbReference type="InterPro" id="IPR006665">
    <property type="entry name" value="OmpA-like"/>
</dbReference>
<evidence type="ECO:0000256" key="2">
    <source>
        <dbReference type="ARBA" id="ARBA00023136"/>
    </source>
</evidence>
<keyword evidence="9" id="KW-1185">Reference proteome</keyword>
<dbReference type="OrthoDB" id="9805566at2"/>
<organism evidence="8 9">
    <name type="scientific">Microvenator marinus</name>
    <dbReference type="NCBI Taxonomy" id="2600177"/>
    <lineage>
        <taxon>Bacteria</taxon>
        <taxon>Deltaproteobacteria</taxon>
        <taxon>Bradymonadales</taxon>
        <taxon>Microvenatoraceae</taxon>
        <taxon>Microvenator</taxon>
    </lineage>
</organism>
<dbReference type="CDD" id="cd07185">
    <property type="entry name" value="OmpA_C-like"/>
    <property type="match status" value="1"/>
</dbReference>
<dbReference type="KEGG" id="bbae:FRD01_06140"/>
<dbReference type="AlphaFoldDB" id="A0A5B8XNV5"/>
<dbReference type="InterPro" id="IPR036737">
    <property type="entry name" value="OmpA-like_sf"/>
</dbReference>
<keyword evidence="3" id="KW-0998">Cell outer membrane</keyword>